<feature type="transmembrane region" description="Helical" evidence="5">
    <location>
        <begin position="130"/>
        <end position="151"/>
    </location>
</feature>
<dbReference type="InterPro" id="IPR021797">
    <property type="entry name" value="Wzy_C_2"/>
</dbReference>
<feature type="transmembrane region" description="Helical" evidence="5">
    <location>
        <begin position="228"/>
        <end position="252"/>
    </location>
</feature>
<feature type="transmembrane region" description="Helical" evidence="5">
    <location>
        <begin position="310"/>
        <end position="329"/>
    </location>
</feature>
<evidence type="ECO:0000313" key="9">
    <source>
        <dbReference type="EMBL" id="CAJ0787344.1"/>
    </source>
</evidence>
<dbReference type="Pfam" id="PF04932">
    <property type="entry name" value="Wzy_C"/>
    <property type="match status" value="1"/>
</dbReference>
<keyword evidence="2 5" id="KW-0812">Transmembrane</keyword>
<feature type="transmembrane region" description="Helical" evidence="5">
    <location>
        <begin position="58"/>
        <end position="74"/>
    </location>
</feature>
<proteinExistence type="predicted"/>
<dbReference type="GO" id="GO:0016020">
    <property type="term" value="C:membrane"/>
    <property type="evidence" value="ECO:0007669"/>
    <property type="project" value="UniProtKB-SubCell"/>
</dbReference>
<evidence type="ECO:0000313" key="10">
    <source>
        <dbReference type="Proteomes" id="UP001189756"/>
    </source>
</evidence>
<feature type="transmembrane region" description="Helical" evidence="5">
    <location>
        <begin position="105"/>
        <end position="121"/>
    </location>
</feature>
<dbReference type="AlphaFoldDB" id="A0AAD2BM98"/>
<reference evidence="9" key="1">
    <citation type="submission" date="2023-07" db="EMBL/GenBank/DDBJ databases">
        <authorList>
            <person name="Peeters C."/>
        </authorList>
    </citation>
    <scope>NUCLEOTIDE SEQUENCE</scope>
    <source>
        <strain evidence="9">R-77560</strain>
    </source>
</reference>
<protein>
    <recommendedName>
        <fullName evidence="11">Polymerase</fullName>
    </recommendedName>
</protein>
<dbReference type="Pfam" id="PF15864">
    <property type="entry name" value="PglL_A"/>
    <property type="match status" value="1"/>
</dbReference>
<dbReference type="InterPro" id="IPR007016">
    <property type="entry name" value="O-antigen_ligase-rel_domated"/>
</dbReference>
<keyword evidence="4 5" id="KW-0472">Membrane</keyword>
<dbReference type="PANTHER" id="PTHR37422">
    <property type="entry name" value="TEICHURONIC ACID BIOSYNTHESIS PROTEIN TUAE"/>
    <property type="match status" value="1"/>
</dbReference>
<evidence type="ECO:0000256" key="1">
    <source>
        <dbReference type="ARBA" id="ARBA00004141"/>
    </source>
</evidence>
<evidence type="ECO:0000256" key="2">
    <source>
        <dbReference type="ARBA" id="ARBA00022692"/>
    </source>
</evidence>
<gene>
    <name evidence="9" type="ORF">R77560_01561</name>
</gene>
<feature type="transmembrane region" description="Helical" evidence="5">
    <location>
        <begin position="81"/>
        <end position="99"/>
    </location>
</feature>
<organism evidence="9 10">
    <name type="scientific">Ralstonia thomasii</name>
    <dbReference type="NCBI Taxonomy" id="3058596"/>
    <lineage>
        <taxon>Bacteria</taxon>
        <taxon>Pseudomonadati</taxon>
        <taxon>Pseudomonadota</taxon>
        <taxon>Betaproteobacteria</taxon>
        <taxon>Burkholderiales</taxon>
        <taxon>Burkholderiaceae</taxon>
        <taxon>Ralstonia</taxon>
    </lineage>
</organism>
<dbReference type="InterPro" id="IPR031726">
    <property type="entry name" value="PglL_A"/>
</dbReference>
<feature type="domain" description="O-antigen ligase-related" evidence="6">
    <location>
        <begin position="89"/>
        <end position="240"/>
    </location>
</feature>
<comment type="subcellular location">
    <subcellularLocation>
        <location evidence="1">Membrane</location>
        <topology evidence="1">Multi-pass membrane protein</topology>
    </subcellularLocation>
</comment>
<name>A0AAD2BM98_9RALS</name>
<sequence length="464" mass="51580">MPGVLEAVAVGTILGGLATVAVEQVHLWRLVGIPDILIGLPPTGLGRRMWGNLNQPNHVASYFAFGLAACLFLWQRVRSLGLRILLGIVVLAFLFGTALSVSRVAWLHLIAVGLFAGWSWASQTTGRRRWFVFVTPVLALTIAYQLCNWLMDYGNVLWQWGLPTSLGERMQQGAGLRPLLWNHAWHMFIAHPWLGAGWGDYAWNQYVQTDVLGHVEMSMNAHNIVLDLLAKVGLAGLFAVVLPAVGLISLLWKFRMTPPAAFLWSVVAVLTIHSMLEYPLYYLYFLLPFAFALGYLDTRMLRFPSPSMTWVLSGVIVVCVSALSARMWIDYKSVERLYYAPAGLSKELPVYQASGQMLLVPYATLAIAINSGITYEMAAVMAALERQATQFYPGAATSQRYALTLAFQGKTEEAVTQVRRLHNQYWTDYAAQSSLLTQSCLQKADDLKVFCDRLKSEGLLVGVN</sequence>
<evidence type="ECO:0000256" key="5">
    <source>
        <dbReference type="SAM" id="Phobius"/>
    </source>
</evidence>
<dbReference type="Pfam" id="PF11846">
    <property type="entry name" value="Wzy_C_2"/>
    <property type="match status" value="1"/>
</dbReference>
<dbReference type="PANTHER" id="PTHR37422:SF13">
    <property type="entry name" value="LIPOPOLYSACCHARIDE BIOSYNTHESIS PROTEIN PA4999-RELATED"/>
    <property type="match status" value="1"/>
</dbReference>
<feature type="domain" description="Protein glycosylation ligase" evidence="8">
    <location>
        <begin position="50"/>
        <end position="74"/>
    </location>
</feature>
<feature type="transmembrane region" description="Helical" evidence="5">
    <location>
        <begin position="259"/>
        <end position="276"/>
    </location>
</feature>
<keyword evidence="3 5" id="KW-1133">Transmembrane helix</keyword>
<dbReference type="Proteomes" id="UP001189756">
    <property type="component" value="Unassembled WGS sequence"/>
</dbReference>
<dbReference type="InterPro" id="IPR051533">
    <property type="entry name" value="WaaL-like"/>
</dbReference>
<comment type="caution">
    <text evidence="9">The sequence shown here is derived from an EMBL/GenBank/DDBJ whole genome shotgun (WGS) entry which is preliminary data.</text>
</comment>
<accession>A0AAD2BM98</accession>
<evidence type="ECO:0000259" key="6">
    <source>
        <dbReference type="Pfam" id="PF04932"/>
    </source>
</evidence>
<evidence type="ECO:0008006" key="11">
    <source>
        <dbReference type="Google" id="ProtNLM"/>
    </source>
</evidence>
<evidence type="ECO:0000256" key="3">
    <source>
        <dbReference type="ARBA" id="ARBA00022989"/>
    </source>
</evidence>
<evidence type="ECO:0000256" key="4">
    <source>
        <dbReference type="ARBA" id="ARBA00023136"/>
    </source>
</evidence>
<feature type="domain" description="Virulence factor membrane-bound polymerase C-terminal" evidence="7">
    <location>
        <begin position="262"/>
        <end position="433"/>
    </location>
</feature>
<evidence type="ECO:0000259" key="8">
    <source>
        <dbReference type="Pfam" id="PF15864"/>
    </source>
</evidence>
<evidence type="ECO:0000259" key="7">
    <source>
        <dbReference type="Pfam" id="PF11846"/>
    </source>
</evidence>
<dbReference type="EMBL" id="CATZAZ010000002">
    <property type="protein sequence ID" value="CAJ0787344.1"/>
    <property type="molecule type" value="Genomic_DNA"/>
</dbReference>